<evidence type="ECO:0000256" key="2">
    <source>
        <dbReference type="ARBA" id="ARBA00022884"/>
    </source>
</evidence>
<evidence type="ECO:0000256" key="6">
    <source>
        <dbReference type="SAM" id="MobiDB-lite"/>
    </source>
</evidence>
<comment type="caution">
    <text evidence="9">The sequence shown here is derived from an EMBL/GenBank/DDBJ whole genome shotgun (WGS) entry which is preliminary data.</text>
</comment>
<accession>A0A0G0K5N4</accession>
<evidence type="ECO:0000256" key="1">
    <source>
        <dbReference type="ARBA" id="ARBA00022730"/>
    </source>
</evidence>
<dbReference type="InterPro" id="IPR020930">
    <property type="entry name" value="Ribosomal_uL5_bac-type"/>
</dbReference>
<keyword evidence="1 5" id="KW-0699">rRNA-binding</keyword>
<evidence type="ECO:0000259" key="7">
    <source>
        <dbReference type="Pfam" id="PF01386"/>
    </source>
</evidence>
<dbReference type="PANTHER" id="PTHR33284">
    <property type="entry name" value="RIBOSOMAL PROTEIN L25/GLN-TRNA SYNTHETASE, ANTI-CODON-BINDING DOMAIN-CONTAINING PROTEIN"/>
    <property type="match status" value="1"/>
</dbReference>
<proteinExistence type="inferred from homology"/>
<name>A0A0G0K5N4_9BACT</name>
<dbReference type="GO" id="GO:0022625">
    <property type="term" value="C:cytosolic large ribosomal subunit"/>
    <property type="evidence" value="ECO:0007669"/>
    <property type="project" value="TreeGrafter"/>
</dbReference>
<evidence type="ECO:0000313" key="9">
    <source>
        <dbReference type="EMBL" id="KKQ74087.1"/>
    </source>
</evidence>
<dbReference type="SUPFAM" id="SSF50715">
    <property type="entry name" value="Ribosomal protein L25-like"/>
    <property type="match status" value="1"/>
</dbReference>
<dbReference type="InterPro" id="IPR001021">
    <property type="entry name" value="Ribosomal_bL25_long"/>
</dbReference>
<dbReference type="STRING" id="1618336.US94_C0014G0005"/>
<protein>
    <recommendedName>
        <fullName evidence="5">Large ribosomal subunit protein bL25</fullName>
    </recommendedName>
    <alternativeName>
        <fullName evidence="5">General stress protein CTC</fullName>
    </alternativeName>
</protein>
<dbReference type="NCBIfam" id="TIGR00731">
    <property type="entry name" value="bL25_bact_ctc"/>
    <property type="match status" value="1"/>
</dbReference>
<dbReference type="GO" id="GO:0008097">
    <property type="term" value="F:5S rRNA binding"/>
    <property type="evidence" value="ECO:0007669"/>
    <property type="project" value="InterPro"/>
</dbReference>
<evidence type="ECO:0000313" key="10">
    <source>
        <dbReference type="Proteomes" id="UP000034498"/>
    </source>
</evidence>
<dbReference type="HAMAP" id="MF_01334">
    <property type="entry name" value="Ribosomal_bL25_CTC"/>
    <property type="match status" value="1"/>
</dbReference>
<comment type="function">
    <text evidence="5">This is one of the proteins that binds to the 5S RNA in the ribosome where it forms part of the central protuberance.</text>
</comment>
<sequence length="246" mass="27318">METILKAIPRELLGKKVKVLRAKGQIPAVVYGRNFQALPLILDKKEFIKIAEEAGEATLIKLEIDKKEPLNILIRKVQKDPVSDEIIHADLYKVDMSQKIQTEIPIEFVGVAPAVEELEGNLITNKDAIKVECLPDKLIPKIEVDVSILKTFDDLIHVKDLKIPVEINILEEPEDIVVQVTPPRSDEELEEIEQEAAVDTEKAGIEGIEAAAEKEKAEKEAAVATEEGTEKIAEAPATPKEKITKK</sequence>
<dbReference type="AlphaFoldDB" id="A0A0G0K5N4"/>
<dbReference type="Proteomes" id="UP000034498">
    <property type="component" value="Unassembled WGS sequence"/>
</dbReference>
<dbReference type="InterPro" id="IPR011035">
    <property type="entry name" value="Ribosomal_bL25/Gln-tRNA_synth"/>
</dbReference>
<comment type="subunit">
    <text evidence="5">Part of the 50S ribosomal subunit; part of the 5S rRNA/L5/L18/L25 subcomplex. Contacts the 5S rRNA. Binds to the 5S rRNA independently of L5 and L18.</text>
</comment>
<evidence type="ECO:0000256" key="3">
    <source>
        <dbReference type="ARBA" id="ARBA00022980"/>
    </source>
</evidence>
<feature type="domain" description="Large ribosomal subunit protein bL25 L25" evidence="7">
    <location>
        <begin position="5"/>
        <end position="91"/>
    </location>
</feature>
<keyword evidence="2 5" id="KW-0694">RNA-binding</keyword>
<dbReference type="InterPro" id="IPR020056">
    <property type="entry name" value="Rbsml_bL25/Gln-tRNA_synth_N"/>
</dbReference>
<dbReference type="Gene3D" id="2.40.240.10">
    <property type="entry name" value="Ribosomal Protein L25, Chain P"/>
    <property type="match status" value="1"/>
</dbReference>
<keyword evidence="4 5" id="KW-0687">Ribonucleoprotein</keyword>
<comment type="similarity">
    <text evidence="5">Belongs to the bacterial ribosomal protein bL25 family. CTC subfamily.</text>
</comment>
<dbReference type="Pfam" id="PF01386">
    <property type="entry name" value="Ribosomal_L25p"/>
    <property type="match status" value="1"/>
</dbReference>
<feature type="compositionally biased region" description="Basic and acidic residues" evidence="6">
    <location>
        <begin position="228"/>
        <end position="246"/>
    </location>
</feature>
<gene>
    <name evidence="5" type="primary">rplY</name>
    <name evidence="5" type="synonym">ctc</name>
    <name evidence="9" type="ORF">US94_C0014G0005</name>
</gene>
<dbReference type="GO" id="GO:0006412">
    <property type="term" value="P:translation"/>
    <property type="evidence" value="ECO:0007669"/>
    <property type="project" value="UniProtKB-UniRule"/>
</dbReference>
<dbReference type="InterPro" id="IPR029751">
    <property type="entry name" value="Ribosomal_L25_dom"/>
</dbReference>
<dbReference type="Pfam" id="PF14693">
    <property type="entry name" value="Ribosomal_TL5_C"/>
    <property type="match status" value="1"/>
</dbReference>
<dbReference type="GO" id="GO:0003735">
    <property type="term" value="F:structural constituent of ribosome"/>
    <property type="evidence" value="ECO:0007669"/>
    <property type="project" value="InterPro"/>
</dbReference>
<dbReference type="CDD" id="cd00495">
    <property type="entry name" value="Ribosomal_L25_TL5_CTC"/>
    <property type="match status" value="1"/>
</dbReference>
<organism evidence="9 10">
    <name type="scientific">Berkelbacteria bacterium GW2011_GWB1_38_5</name>
    <dbReference type="NCBI Taxonomy" id="1618336"/>
    <lineage>
        <taxon>Bacteria</taxon>
        <taxon>Candidatus Berkelbacteria</taxon>
    </lineage>
</organism>
<dbReference type="InterPro" id="IPR037121">
    <property type="entry name" value="Ribosomal_bL25_C"/>
</dbReference>
<reference evidence="9 10" key="1">
    <citation type="journal article" date="2015" name="Nature">
        <title>rRNA introns, odd ribosomes, and small enigmatic genomes across a large radiation of phyla.</title>
        <authorList>
            <person name="Brown C.T."/>
            <person name="Hug L.A."/>
            <person name="Thomas B.C."/>
            <person name="Sharon I."/>
            <person name="Castelle C.J."/>
            <person name="Singh A."/>
            <person name="Wilkins M.J."/>
            <person name="Williams K.H."/>
            <person name="Banfield J.F."/>
        </authorList>
    </citation>
    <scope>NUCLEOTIDE SEQUENCE [LARGE SCALE GENOMIC DNA]</scope>
</reference>
<dbReference type="InterPro" id="IPR020057">
    <property type="entry name" value="Ribosomal_bL25_b-dom"/>
</dbReference>
<keyword evidence="3 5" id="KW-0689">Ribosomal protein</keyword>
<evidence type="ECO:0000259" key="8">
    <source>
        <dbReference type="Pfam" id="PF14693"/>
    </source>
</evidence>
<dbReference type="EMBL" id="LBUX01000014">
    <property type="protein sequence ID" value="KKQ74087.1"/>
    <property type="molecule type" value="Genomic_DNA"/>
</dbReference>
<evidence type="ECO:0000256" key="4">
    <source>
        <dbReference type="ARBA" id="ARBA00023274"/>
    </source>
</evidence>
<evidence type="ECO:0000256" key="5">
    <source>
        <dbReference type="HAMAP-Rule" id="MF_01334"/>
    </source>
</evidence>
<feature type="region of interest" description="Disordered" evidence="6">
    <location>
        <begin position="218"/>
        <end position="246"/>
    </location>
</feature>
<feature type="domain" description="Large ribosomal subunit protein bL25 beta" evidence="8">
    <location>
        <begin position="99"/>
        <end position="184"/>
    </location>
</feature>
<dbReference type="Gene3D" id="2.170.120.20">
    <property type="entry name" value="Ribosomal protein L25, beta domain"/>
    <property type="match status" value="1"/>
</dbReference>
<dbReference type="PANTHER" id="PTHR33284:SF1">
    <property type="entry name" value="RIBOSOMAL PROTEIN L25_GLN-TRNA SYNTHETASE, ANTI-CODON-BINDING DOMAIN-CONTAINING PROTEIN"/>
    <property type="match status" value="1"/>
</dbReference>